<protein>
    <submittedName>
        <fullName evidence="1">Uncharacterized protein LOC106124152</fullName>
    </submittedName>
</protein>
<dbReference type="RefSeq" id="XP_013176075.1">
    <property type="nucleotide sequence ID" value="XM_013320621.1"/>
</dbReference>
<evidence type="ECO:0000313" key="1">
    <source>
        <dbReference type="RefSeq" id="XP_013176075.1"/>
    </source>
</evidence>
<proteinExistence type="predicted"/>
<name>A0AAJ6ZN38_PAPXU</name>
<dbReference type="KEGG" id="pxu:106124152"/>
<organism evidence="1">
    <name type="scientific">Papilio xuthus</name>
    <name type="common">Asian swallowtail butterfly</name>
    <dbReference type="NCBI Taxonomy" id="66420"/>
    <lineage>
        <taxon>Eukaryota</taxon>
        <taxon>Metazoa</taxon>
        <taxon>Ecdysozoa</taxon>
        <taxon>Arthropoda</taxon>
        <taxon>Hexapoda</taxon>
        <taxon>Insecta</taxon>
        <taxon>Pterygota</taxon>
        <taxon>Neoptera</taxon>
        <taxon>Endopterygota</taxon>
        <taxon>Lepidoptera</taxon>
        <taxon>Glossata</taxon>
        <taxon>Ditrysia</taxon>
        <taxon>Papilionoidea</taxon>
        <taxon>Papilionidae</taxon>
        <taxon>Papilioninae</taxon>
        <taxon>Papilio</taxon>
    </lineage>
</organism>
<gene>
    <name evidence="1" type="primary">LOC106124152</name>
</gene>
<dbReference type="Proteomes" id="UP000694872">
    <property type="component" value="Unplaced"/>
</dbReference>
<accession>A0AAJ6ZN38</accession>
<dbReference type="GeneID" id="106124152"/>
<sequence>MISNNFYNKVYIQITTYKQYSKLKADENMNHEKEIIKRFSQPDDNTKFICSICLNTKSKCDDYAKPECNKRKSKSCPICQKGVHYRWEGLPEKLKPDKCEVKEKAIRMSDHTSSTKTVQTSQTDVTQGLNLLNEVLTVFQSKKQICVEKEKYNKTVIVKDACVETESWRIKSEIKPKLTISKMYHISIAESNVSENNKFTIVNYSQPQRDRNSQYSIDLIKHKSSSIPQMKLEELKHSLKEKTKSKDAIEEVNRMFATVRKNALIENTDDGNRPLIRNGPRVLPVVRVNKKNGHEMTTCGSKIRFSYDRNREDKRGEEKHCKCCQTNNYLLSSGDSLIKPSCHCQQRTCEKVCGKGAYVSHCHTGCRQFHDVCDHCCQRCKDNRCHHHVCYEETNDGDSCTSF</sequence>
<reference evidence="1" key="1">
    <citation type="submission" date="2025-08" db="UniProtKB">
        <authorList>
            <consortium name="RefSeq"/>
        </authorList>
    </citation>
    <scope>IDENTIFICATION</scope>
</reference>
<dbReference type="AlphaFoldDB" id="A0AAJ6ZN38"/>